<accession>J9C8G3</accession>
<dbReference type="AlphaFoldDB" id="J9C8G3"/>
<proteinExistence type="predicted"/>
<feature type="non-terminal residue" evidence="1">
    <location>
        <position position="1"/>
    </location>
</feature>
<sequence length="42" mass="4951">AFITRKKGLAYMIFRVEDNQKAIEVLRKNKIRPVCQDELSDL</sequence>
<name>J9C8G3_9ZZZZ</name>
<comment type="caution">
    <text evidence="1">The sequence shown here is derived from an EMBL/GenBank/DDBJ whole genome shotgun (WGS) entry which is preliminary data.</text>
</comment>
<gene>
    <name evidence="1" type="ORF">EVA_15735</name>
</gene>
<organism evidence="1">
    <name type="scientific">gut metagenome</name>
    <dbReference type="NCBI Taxonomy" id="749906"/>
    <lineage>
        <taxon>unclassified sequences</taxon>
        <taxon>metagenomes</taxon>
        <taxon>organismal metagenomes</taxon>
    </lineage>
</organism>
<protein>
    <submittedName>
        <fullName evidence="1">Uncharacterized protein</fullName>
    </submittedName>
</protein>
<dbReference type="Gene3D" id="3.30.2130.10">
    <property type="entry name" value="VC0802-like"/>
    <property type="match status" value="1"/>
</dbReference>
<reference evidence="1" key="1">
    <citation type="journal article" date="2012" name="PLoS ONE">
        <title>Gene sets for utilization of primary and secondary nutrition supplies in the distal gut of endangered iberian lynx.</title>
        <authorList>
            <person name="Alcaide M."/>
            <person name="Messina E."/>
            <person name="Richter M."/>
            <person name="Bargiela R."/>
            <person name="Peplies J."/>
            <person name="Huws S.A."/>
            <person name="Newbold C.J."/>
            <person name="Golyshin P.N."/>
            <person name="Simon M.A."/>
            <person name="Lopez G."/>
            <person name="Yakimov M.M."/>
            <person name="Ferrer M."/>
        </authorList>
    </citation>
    <scope>NUCLEOTIDE SEQUENCE</scope>
</reference>
<dbReference type="EMBL" id="AMCI01005425">
    <property type="protein sequence ID" value="EJW96160.1"/>
    <property type="molecule type" value="Genomic_DNA"/>
</dbReference>
<evidence type="ECO:0000313" key="1">
    <source>
        <dbReference type="EMBL" id="EJW96160.1"/>
    </source>
</evidence>